<accession>A0ABT8F439</accession>
<evidence type="ECO:0000313" key="2">
    <source>
        <dbReference type="EMBL" id="MDN4165197.1"/>
    </source>
</evidence>
<evidence type="ECO:0000256" key="1">
    <source>
        <dbReference type="SAM" id="SignalP"/>
    </source>
</evidence>
<dbReference type="PROSITE" id="PS51257">
    <property type="entry name" value="PROKAR_LIPOPROTEIN"/>
    <property type="match status" value="1"/>
</dbReference>
<sequence length="177" mass="20230">MKRIYFLFVAASLGLSACFTDPVPVFPVEEVQGFKPVYAEETDIEVKLMSPQAMRYPGKIYVLEDYLFINDLNYGVHVYDNSNPYLPRKLGFIQIIGNQDIAIRNGVMYADYLENLIAIDLRSYPEISVTERILNDREGVSNYPPNSEGGYFECVDPSRGTVIGWVRATLYQPNCYR</sequence>
<keyword evidence="1" id="KW-0732">Signal</keyword>
<organism evidence="2 3">
    <name type="scientific">Shiella aurantiaca</name>
    <dbReference type="NCBI Taxonomy" id="3058365"/>
    <lineage>
        <taxon>Bacteria</taxon>
        <taxon>Pseudomonadati</taxon>
        <taxon>Bacteroidota</taxon>
        <taxon>Cytophagia</taxon>
        <taxon>Cytophagales</taxon>
        <taxon>Shiellaceae</taxon>
        <taxon>Shiella</taxon>
    </lineage>
</organism>
<feature type="signal peptide" evidence="1">
    <location>
        <begin position="1"/>
        <end position="17"/>
    </location>
</feature>
<proteinExistence type="predicted"/>
<keyword evidence="3" id="KW-1185">Reference proteome</keyword>
<dbReference type="Proteomes" id="UP001168552">
    <property type="component" value="Unassembled WGS sequence"/>
</dbReference>
<dbReference type="EMBL" id="JAUHJS010000003">
    <property type="protein sequence ID" value="MDN4165197.1"/>
    <property type="molecule type" value="Genomic_DNA"/>
</dbReference>
<reference evidence="2" key="1">
    <citation type="submission" date="2023-06" db="EMBL/GenBank/DDBJ databases">
        <title>Cytophagales bacterium Strain LB-30, isolated from soil.</title>
        <authorList>
            <person name="Liu B."/>
        </authorList>
    </citation>
    <scope>NUCLEOTIDE SEQUENCE</scope>
    <source>
        <strain evidence="2">LB-30</strain>
    </source>
</reference>
<evidence type="ECO:0000313" key="3">
    <source>
        <dbReference type="Proteomes" id="UP001168552"/>
    </source>
</evidence>
<feature type="chain" id="PRO_5046665892" evidence="1">
    <location>
        <begin position="18"/>
        <end position="177"/>
    </location>
</feature>
<gene>
    <name evidence="2" type="ORF">QWY31_06775</name>
</gene>
<name>A0ABT8F439_9BACT</name>
<dbReference type="RefSeq" id="WP_320003723.1">
    <property type="nucleotide sequence ID" value="NZ_JAUHJS010000003.1"/>
</dbReference>
<comment type="caution">
    <text evidence="2">The sequence shown here is derived from an EMBL/GenBank/DDBJ whole genome shotgun (WGS) entry which is preliminary data.</text>
</comment>
<protein>
    <submittedName>
        <fullName evidence="2">Uncharacterized protein</fullName>
    </submittedName>
</protein>